<dbReference type="RefSeq" id="WP_212215769.1">
    <property type="nucleotide sequence ID" value="NZ_JAGUCO010000005.1"/>
</dbReference>
<dbReference type="Gene3D" id="3.40.50.2000">
    <property type="entry name" value="Glycogen Phosphorylase B"/>
    <property type="match status" value="2"/>
</dbReference>
<sequence>MSEQLLKKKILIFIDWFLPGYKAGGPVRSMANMVDYLKEEYDFFVYTSNKDYDGEILDVQNDQWLVFNEGSAKVYYSSKPGLAEVKNIIKDISPDTIYLNSVFSLKYTIYPLFINTFLSNIRIPKVVFAPRGMFQKGALRLKGGKKRLFLMLVKPLLFKARNIIWHATDKQEKEDVKDEVGKSAPVKEVSNIPTTQVIDYGIQLPEDEIRFVTISLVAEKKNHIFFLKLLQTLKLPEGRRIVYDIYGPVKDYAYWQRCQELITEMPNGVTVSYKGSVIPTMVNKTLQAYQFFVLPTLGENFGHAIFEALVNGVPVLISELTPWRRLANMKGGWDLKLEMRGEKKELSSERGDVSGEKIEWRTKLNDIIAMTPEEHQHWQEGAKAVARTYIAEQDYRRSYKELL</sequence>
<gene>
    <name evidence="2" type="ORF">KEM10_09585</name>
</gene>
<comment type="caution">
    <text evidence="2">The sequence shown here is derived from an EMBL/GenBank/DDBJ whole genome shotgun (WGS) entry which is preliminary data.</text>
</comment>
<feature type="domain" description="Glycosyl transferase family 1" evidence="1">
    <location>
        <begin position="203"/>
        <end position="319"/>
    </location>
</feature>
<dbReference type="Proteomes" id="UP000708576">
    <property type="component" value="Unassembled WGS sequence"/>
</dbReference>
<organism evidence="2 3">
    <name type="scientific">Carboxylicivirga linearis</name>
    <dbReference type="NCBI Taxonomy" id="1628157"/>
    <lineage>
        <taxon>Bacteria</taxon>
        <taxon>Pseudomonadati</taxon>
        <taxon>Bacteroidota</taxon>
        <taxon>Bacteroidia</taxon>
        <taxon>Marinilabiliales</taxon>
        <taxon>Marinilabiliaceae</taxon>
        <taxon>Carboxylicivirga</taxon>
    </lineage>
</organism>
<keyword evidence="3" id="KW-1185">Reference proteome</keyword>
<proteinExistence type="predicted"/>
<reference evidence="2 3" key="1">
    <citation type="journal article" date="2015" name="Int. J. Syst. Evol. Microbiol.">
        <title>Carboxylicivirga linearis sp. nov., isolated from a sea cucumber culture pond.</title>
        <authorList>
            <person name="Wang F.Q."/>
            <person name="Zhou Y.X."/>
            <person name="Lin X.Z."/>
            <person name="Chen G.J."/>
            <person name="Du Z.J."/>
        </authorList>
    </citation>
    <scope>NUCLEOTIDE SEQUENCE [LARGE SCALE GENOMIC DNA]</scope>
    <source>
        <strain evidence="2 3">FB218</strain>
    </source>
</reference>
<dbReference type="EMBL" id="JAGUCO010000005">
    <property type="protein sequence ID" value="MBS2098532.1"/>
    <property type="molecule type" value="Genomic_DNA"/>
</dbReference>
<protein>
    <submittedName>
        <fullName evidence="2">Glycosyltransferase</fullName>
    </submittedName>
</protein>
<dbReference type="InterPro" id="IPR001296">
    <property type="entry name" value="Glyco_trans_1"/>
</dbReference>
<accession>A0ABS5JUK4</accession>
<evidence type="ECO:0000259" key="1">
    <source>
        <dbReference type="Pfam" id="PF00534"/>
    </source>
</evidence>
<evidence type="ECO:0000313" key="3">
    <source>
        <dbReference type="Proteomes" id="UP000708576"/>
    </source>
</evidence>
<name>A0ABS5JUK4_9BACT</name>
<dbReference type="SUPFAM" id="SSF53756">
    <property type="entry name" value="UDP-Glycosyltransferase/glycogen phosphorylase"/>
    <property type="match status" value="1"/>
</dbReference>
<evidence type="ECO:0000313" key="2">
    <source>
        <dbReference type="EMBL" id="MBS2098532.1"/>
    </source>
</evidence>
<dbReference type="Pfam" id="PF00534">
    <property type="entry name" value="Glycos_transf_1"/>
    <property type="match status" value="1"/>
</dbReference>